<dbReference type="Gene3D" id="2.80.10.50">
    <property type="match status" value="1"/>
</dbReference>
<name>A0AAV5V8Q6_9BILA</name>
<keyword evidence="2" id="KW-1185">Reference proteome</keyword>
<dbReference type="EMBL" id="BTSY01000002">
    <property type="protein sequence ID" value="GMT16021.1"/>
    <property type="molecule type" value="Genomic_DNA"/>
</dbReference>
<feature type="non-terminal residue" evidence="1">
    <location>
        <position position="1"/>
    </location>
</feature>
<dbReference type="PANTHER" id="PTHR33351:SF1">
    <property type="entry name" value="IG-LIKE DOMAIN-CONTAINING PROTEIN-RELATED"/>
    <property type="match status" value="1"/>
</dbReference>
<dbReference type="GO" id="GO:0030041">
    <property type="term" value="P:actin filament polymerization"/>
    <property type="evidence" value="ECO:0007669"/>
    <property type="project" value="TreeGrafter"/>
</dbReference>
<dbReference type="CDD" id="cd00257">
    <property type="entry name" value="beta-trefoil_FSCN-like"/>
    <property type="match status" value="1"/>
</dbReference>
<dbReference type="PANTHER" id="PTHR33351">
    <property type="entry name" value="HISACTOPHILIN-1-RELATED"/>
    <property type="match status" value="1"/>
</dbReference>
<accession>A0AAV5V8Q6</accession>
<evidence type="ECO:0000313" key="2">
    <source>
        <dbReference type="Proteomes" id="UP001432322"/>
    </source>
</evidence>
<dbReference type="InterPro" id="IPR008999">
    <property type="entry name" value="Actin-crosslinking"/>
</dbReference>
<dbReference type="AlphaFoldDB" id="A0AAV5V8Q6"/>
<comment type="caution">
    <text evidence="1">The sequence shown here is derived from an EMBL/GenBank/DDBJ whole genome shotgun (WGS) entry which is preliminary data.</text>
</comment>
<gene>
    <name evidence="1" type="ORF">PFISCL1PPCAC_7318</name>
</gene>
<protein>
    <submittedName>
        <fullName evidence="1">Uncharacterized protein</fullName>
    </submittedName>
</protein>
<dbReference type="InterPro" id="IPR052883">
    <property type="entry name" value="Hisactophilin"/>
</dbReference>
<evidence type="ECO:0000313" key="1">
    <source>
        <dbReference type="EMBL" id="GMT16021.1"/>
    </source>
</evidence>
<organism evidence="1 2">
    <name type="scientific">Pristionchus fissidentatus</name>
    <dbReference type="NCBI Taxonomy" id="1538716"/>
    <lineage>
        <taxon>Eukaryota</taxon>
        <taxon>Metazoa</taxon>
        <taxon>Ecdysozoa</taxon>
        <taxon>Nematoda</taxon>
        <taxon>Chromadorea</taxon>
        <taxon>Rhabditida</taxon>
        <taxon>Rhabditina</taxon>
        <taxon>Diplogasteromorpha</taxon>
        <taxon>Diplogasteroidea</taxon>
        <taxon>Neodiplogasteridae</taxon>
        <taxon>Pristionchus</taxon>
    </lineage>
</organism>
<reference evidence="1" key="1">
    <citation type="submission" date="2023-10" db="EMBL/GenBank/DDBJ databases">
        <title>Genome assembly of Pristionchus species.</title>
        <authorList>
            <person name="Yoshida K."/>
            <person name="Sommer R.J."/>
        </authorList>
    </citation>
    <scope>NUCLEOTIDE SEQUENCE</scope>
    <source>
        <strain evidence="1">RS5133</strain>
    </source>
</reference>
<sequence>RMSYREICGIRAIRTEFGTFLGVSGEWGVCQAPLKYQWTIEDHNGKVALKTMHSDGRWLRQYDDVRVELQEHCRACELWTPVPNADGSWSFCAANGRWLAGTGDGQVLIQPHKRSSERFWIDRC</sequence>
<dbReference type="GO" id="GO:0051015">
    <property type="term" value="F:actin filament binding"/>
    <property type="evidence" value="ECO:0007669"/>
    <property type="project" value="TreeGrafter"/>
</dbReference>
<dbReference type="GO" id="GO:0015629">
    <property type="term" value="C:actin cytoskeleton"/>
    <property type="evidence" value="ECO:0007669"/>
    <property type="project" value="TreeGrafter"/>
</dbReference>
<dbReference type="Proteomes" id="UP001432322">
    <property type="component" value="Unassembled WGS sequence"/>
</dbReference>
<dbReference type="SUPFAM" id="SSF50405">
    <property type="entry name" value="Actin-crosslinking proteins"/>
    <property type="match status" value="1"/>
</dbReference>
<proteinExistence type="predicted"/>